<sequence>MSNTPKETVVSSPNKKPDGEWTYALLQETNGEECESWYYFIRFQGNEEALAHLEKQIDSVNWYMLDDLSTFVIETQYLVSERTAKEMTKVDLNPTSFHRKFDGKLEMIDLGLKDSYKTEKKMLRVFDTLGNGKIERYIDREDIDPEDLVDCSDSDSESGSGSESAEDSSDEEDKKKKHKKTGKLPGALGKQSMPRFARAKQHRRKK</sequence>
<organism evidence="2">
    <name type="scientific">viral metagenome</name>
    <dbReference type="NCBI Taxonomy" id="1070528"/>
    <lineage>
        <taxon>unclassified sequences</taxon>
        <taxon>metagenomes</taxon>
        <taxon>organismal metagenomes</taxon>
    </lineage>
</organism>
<evidence type="ECO:0000313" key="2">
    <source>
        <dbReference type="EMBL" id="QHT29474.1"/>
    </source>
</evidence>
<name>A0A6C0EJX1_9ZZZZ</name>
<dbReference type="AlphaFoldDB" id="A0A6C0EJX1"/>
<feature type="region of interest" description="Disordered" evidence="1">
    <location>
        <begin position="145"/>
        <end position="206"/>
    </location>
</feature>
<evidence type="ECO:0000256" key="1">
    <source>
        <dbReference type="SAM" id="MobiDB-lite"/>
    </source>
</evidence>
<accession>A0A6C0EJX1</accession>
<dbReference type="EMBL" id="MN738877">
    <property type="protein sequence ID" value="QHT29474.1"/>
    <property type="molecule type" value="Genomic_DNA"/>
</dbReference>
<reference evidence="2" key="1">
    <citation type="journal article" date="2020" name="Nature">
        <title>Giant virus diversity and host interactions through global metagenomics.</title>
        <authorList>
            <person name="Schulz F."/>
            <person name="Roux S."/>
            <person name="Paez-Espino D."/>
            <person name="Jungbluth S."/>
            <person name="Walsh D.A."/>
            <person name="Denef V.J."/>
            <person name="McMahon K.D."/>
            <person name="Konstantinidis K.T."/>
            <person name="Eloe-Fadrosh E.A."/>
            <person name="Kyrpides N.C."/>
            <person name="Woyke T."/>
        </authorList>
    </citation>
    <scope>NUCLEOTIDE SEQUENCE</scope>
    <source>
        <strain evidence="2">GVMAG-M-3300005589-24</strain>
    </source>
</reference>
<feature type="compositionally biased region" description="Acidic residues" evidence="1">
    <location>
        <begin position="145"/>
        <end position="156"/>
    </location>
</feature>
<proteinExistence type="predicted"/>
<feature type="compositionally biased region" description="Basic residues" evidence="1">
    <location>
        <begin position="197"/>
        <end position="206"/>
    </location>
</feature>
<protein>
    <submittedName>
        <fullName evidence="2">Uncharacterized protein</fullName>
    </submittedName>
</protein>